<evidence type="ECO:0000256" key="9">
    <source>
        <dbReference type="HAMAP-Rule" id="MF_00236"/>
    </source>
</evidence>
<keyword evidence="4 9" id="KW-0812">Transmembrane</keyword>
<dbReference type="InterPro" id="IPR006312">
    <property type="entry name" value="TatA/E"/>
</dbReference>
<dbReference type="EMBL" id="JAQAGZ010000004">
    <property type="protein sequence ID" value="MCZ8512189.1"/>
    <property type="molecule type" value="Genomic_DNA"/>
</dbReference>
<keyword evidence="11" id="KW-1185">Reference proteome</keyword>
<dbReference type="Proteomes" id="UP001527882">
    <property type="component" value="Unassembled WGS sequence"/>
</dbReference>
<evidence type="ECO:0000256" key="4">
    <source>
        <dbReference type="ARBA" id="ARBA00022692"/>
    </source>
</evidence>
<dbReference type="NCBIfam" id="TIGR01411">
    <property type="entry name" value="tatAE"/>
    <property type="match status" value="1"/>
</dbReference>
<comment type="similarity">
    <text evidence="9">Belongs to the TatA/E family.</text>
</comment>
<evidence type="ECO:0000256" key="5">
    <source>
        <dbReference type="ARBA" id="ARBA00022927"/>
    </source>
</evidence>
<dbReference type="PANTHER" id="PTHR42982:SF1">
    <property type="entry name" value="SEC-INDEPENDENT PROTEIN TRANSLOCASE PROTEIN TATA"/>
    <property type="match status" value="1"/>
</dbReference>
<dbReference type="HAMAP" id="MF_00236">
    <property type="entry name" value="TatA_E"/>
    <property type="match status" value="1"/>
</dbReference>
<gene>
    <name evidence="9" type="primary">tatA</name>
    <name evidence="10" type="ORF">O9H85_07065</name>
</gene>
<evidence type="ECO:0000256" key="1">
    <source>
        <dbReference type="ARBA" id="ARBA00004162"/>
    </source>
</evidence>
<reference evidence="10 11" key="1">
    <citation type="submission" date="2022-12" db="EMBL/GenBank/DDBJ databases">
        <title>Draft genome sequence of Paenibacillus sp. dW9.</title>
        <authorList>
            <person name="Choi E.-W."/>
            <person name="Kim D.-U."/>
        </authorList>
    </citation>
    <scope>NUCLEOTIDE SEQUENCE [LARGE SCALE GENOMIC DNA]</scope>
    <source>
        <strain evidence="11">dW9</strain>
    </source>
</reference>
<protein>
    <recommendedName>
        <fullName evidence="9">Sec-independent protein translocase protein TatA</fullName>
    </recommendedName>
</protein>
<evidence type="ECO:0000313" key="10">
    <source>
        <dbReference type="EMBL" id="MCZ8512189.1"/>
    </source>
</evidence>
<keyword evidence="6 9" id="KW-1133">Transmembrane helix</keyword>
<dbReference type="InterPro" id="IPR003369">
    <property type="entry name" value="TatA/B/E"/>
</dbReference>
<feature type="transmembrane region" description="Helical" evidence="9">
    <location>
        <begin position="6"/>
        <end position="25"/>
    </location>
</feature>
<keyword evidence="8 9" id="KW-0472">Membrane</keyword>
<keyword evidence="2 9" id="KW-0813">Transport</keyword>
<accession>A0ABT4Q5U4</accession>
<keyword evidence="3 9" id="KW-1003">Cell membrane</keyword>
<dbReference type="NCBIfam" id="NF011430">
    <property type="entry name" value="PRK14861.1"/>
    <property type="match status" value="1"/>
</dbReference>
<evidence type="ECO:0000256" key="8">
    <source>
        <dbReference type="ARBA" id="ARBA00023136"/>
    </source>
</evidence>
<proteinExistence type="inferred from homology"/>
<comment type="subunit">
    <text evidence="9">Forms a complex with TatC.</text>
</comment>
<dbReference type="Pfam" id="PF02416">
    <property type="entry name" value="TatA_B_E"/>
    <property type="match status" value="1"/>
</dbReference>
<evidence type="ECO:0000256" key="3">
    <source>
        <dbReference type="ARBA" id="ARBA00022475"/>
    </source>
</evidence>
<dbReference type="Gene3D" id="1.20.5.3310">
    <property type="match status" value="1"/>
</dbReference>
<comment type="caution">
    <text evidence="10">The sequence shown here is derived from an EMBL/GenBank/DDBJ whole genome shotgun (WGS) entry which is preliminary data.</text>
</comment>
<keyword evidence="5 9" id="KW-0653">Protein transport</keyword>
<dbReference type="RefSeq" id="WP_269880605.1">
    <property type="nucleotide sequence ID" value="NZ_JAQAGZ010000004.1"/>
</dbReference>
<comment type="function">
    <text evidence="9">Part of the twin-arginine translocation (Tat) system that transports large folded proteins containing a characteristic twin-arginine motif in their signal peptide across membranes. TatA could form the protein-conducting channel of the Tat system.</text>
</comment>
<keyword evidence="7 9" id="KW-0811">Translocation</keyword>
<evidence type="ECO:0000256" key="2">
    <source>
        <dbReference type="ARBA" id="ARBA00022448"/>
    </source>
</evidence>
<evidence type="ECO:0000256" key="6">
    <source>
        <dbReference type="ARBA" id="ARBA00022989"/>
    </source>
</evidence>
<dbReference type="PANTHER" id="PTHR42982">
    <property type="entry name" value="SEC-INDEPENDENT PROTEIN TRANSLOCASE PROTEIN TATA"/>
    <property type="match status" value="1"/>
</dbReference>
<comment type="subcellular location">
    <subcellularLocation>
        <location evidence="1 9">Cell membrane</location>
        <topology evidence="1 9">Single-pass membrane protein</topology>
    </subcellularLocation>
</comment>
<evidence type="ECO:0000313" key="11">
    <source>
        <dbReference type="Proteomes" id="UP001527882"/>
    </source>
</evidence>
<name>A0ABT4Q5U4_9BACL</name>
<sequence length="66" mass="7195">MGAISPMHIVLIAVVALLIFGPSKLPELGRGVGKMFREFKDVTTGNDSKETNNKQEIIIADAEVRK</sequence>
<evidence type="ECO:0000256" key="7">
    <source>
        <dbReference type="ARBA" id="ARBA00023010"/>
    </source>
</evidence>
<organism evidence="10 11">
    <name type="scientific">Paenibacillus gyeongsangnamensis</name>
    <dbReference type="NCBI Taxonomy" id="3388067"/>
    <lineage>
        <taxon>Bacteria</taxon>
        <taxon>Bacillati</taxon>
        <taxon>Bacillota</taxon>
        <taxon>Bacilli</taxon>
        <taxon>Bacillales</taxon>
        <taxon>Paenibacillaceae</taxon>
        <taxon>Paenibacillus</taxon>
    </lineage>
</organism>